<dbReference type="GO" id="GO:0008137">
    <property type="term" value="F:NADH dehydrogenase (ubiquinone) activity"/>
    <property type="evidence" value="ECO:0007669"/>
    <property type="project" value="UniProtKB-UniRule"/>
</dbReference>
<geneLocation type="mitochondrion" evidence="19"/>
<feature type="transmembrane region" description="Helical" evidence="16">
    <location>
        <begin position="57"/>
        <end position="80"/>
    </location>
</feature>
<dbReference type="GO" id="GO:0003954">
    <property type="term" value="F:NADH dehydrogenase activity"/>
    <property type="evidence" value="ECO:0007669"/>
    <property type="project" value="TreeGrafter"/>
</dbReference>
<evidence type="ECO:0000256" key="5">
    <source>
        <dbReference type="ARBA" id="ARBA00022448"/>
    </source>
</evidence>
<keyword evidence="6 16" id="KW-0679">Respiratory chain</keyword>
<evidence type="ECO:0000256" key="15">
    <source>
        <dbReference type="ARBA" id="ARBA00049551"/>
    </source>
</evidence>
<dbReference type="Pfam" id="PF01059">
    <property type="entry name" value="Oxidored_q5_N"/>
    <property type="match status" value="1"/>
</dbReference>
<feature type="transmembrane region" description="Helical" evidence="16">
    <location>
        <begin position="212"/>
        <end position="233"/>
    </location>
</feature>
<feature type="transmembrane region" description="Helical" evidence="16">
    <location>
        <begin position="302"/>
        <end position="324"/>
    </location>
</feature>
<keyword evidence="10 16" id="KW-1133">Transmembrane helix</keyword>
<dbReference type="InterPro" id="IPR001750">
    <property type="entry name" value="ND/Mrp_TM"/>
</dbReference>
<evidence type="ECO:0000256" key="6">
    <source>
        <dbReference type="ARBA" id="ARBA00022660"/>
    </source>
</evidence>
<gene>
    <name evidence="19" type="primary">nad4</name>
</gene>
<evidence type="ECO:0000256" key="16">
    <source>
        <dbReference type="RuleBase" id="RU003297"/>
    </source>
</evidence>
<keyword evidence="14 16" id="KW-0472">Membrane</keyword>
<feature type="transmembrane region" description="Helical" evidence="16">
    <location>
        <begin position="378"/>
        <end position="402"/>
    </location>
</feature>
<feature type="transmembrane region" description="Helical" evidence="16">
    <location>
        <begin position="274"/>
        <end position="296"/>
    </location>
</feature>
<dbReference type="PRINTS" id="PR01437">
    <property type="entry name" value="NUOXDRDTASE4"/>
</dbReference>
<evidence type="ECO:0000256" key="11">
    <source>
        <dbReference type="ARBA" id="ARBA00023027"/>
    </source>
</evidence>
<evidence type="ECO:0000256" key="3">
    <source>
        <dbReference type="ARBA" id="ARBA00012944"/>
    </source>
</evidence>
<evidence type="ECO:0000256" key="4">
    <source>
        <dbReference type="ARBA" id="ARBA00021006"/>
    </source>
</evidence>
<comment type="similarity">
    <text evidence="2 16">Belongs to the complex I subunit 4 family.</text>
</comment>
<evidence type="ECO:0000256" key="13">
    <source>
        <dbReference type="ARBA" id="ARBA00023128"/>
    </source>
</evidence>
<evidence type="ECO:0000256" key="1">
    <source>
        <dbReference type="ARBA" id="ARBA00004225"/>
    </source>
</evidence>
<evidence type="ECO:0000259" key="18">
    <source>
        <dbReference type="Pfam" id="PF01059"/>
    </source>
</evidence>
<proteinExistence type="inferred from homology"/>
<organism evidence="19">
    <name type="scientific">Loxocorone allax</name>
    <name type="common">Goblet worm</name>
    <name type="synonym">Loxosomella allax</name>
    <dbReference type="NCBI Taxonomy" id="393181"/>
    <lineage>
        <taxon>Eukaryota</taxon>
        <taxon>Metazoa</taxon>
        <taxon>Spiralia</taxon>
        <taxon>Lophotrochozoa</taxon>
        <taxon>Entoprocta</taxon>
        <taxon>Loxosomatidae</taxon>
        <taxon>Loxocorone</taxon>
    </lineage>
</organism>
<evidence type="ECO:0000256" key="9">
    <source>
        <dbReference type="ARBA" id="ARBA00022982"/>
    </source>
</evidence>
<dbReference type="PANTHER" id="PTHR43507">
    <property type="entry name" value="NADH-UBIQUINONE OXIDOREDUCTASE CHAIN 4"/>
    <property type="match status" value="1"/>
</dbReference>
<comment type="catalytic activity">
    <reaction evidence="15 16">
        <text>a ubiquinone + NADH + 5 H(+)(in) = a ubiquinol + NAD(+) + 4 H(+)(out)</text>
        <dbReference type="Rhea" id="RHEA:29091"/>
        <dbReference type="Rhea" id="RHEA-COMP:9565"/>
        <dbReference type="Rhea" id="RHEA-COMP:9566"/>
        <dbReference type="ChEBI" id="CHEBI:15378"/>
        <dbReference type="ChEBI" id="CHEBI:16389"/>
        <dbReference type="ChEBI" id="CHEBI:17976"/>
        <dbReference type="ChEBI" id="CHEBI:57540"/>
        <dbReference type="ChEBI" id="CHEBI:57945"/>
        <dbReference type="EC" id="7.1.1.2"/>
    </reaction>
</comment>
<name>B1B1W3_LOXAA</name>
<dbReference type="GO" id="GO:0015990">
    <property type="term" value="P:electron transport coupled proton transport"/>
    <property type="evidence" value="ECO:0007669"/>
    <property type="project" value="TreeGrafter"/>
</dbReference>
<evidence type="ECO:0000256" key="8">
    <source>
        <dbReference type="ARBA" id="ARBA00022967"/>
    </source>
</evidence>
<feature type="domain" description="NADH:quinone oxidoreductase/Mrp antiporter transmembrane" evidence="17">
    <location>
        <begin position="106"/>
        <end position="387"/>
    </location>
</feature>
<dbReference type="GO" id="GO:0042773">
    <property type="term" value="P:ATP synthesis coupled electron transport"/>
    <property type="evidence" value="ECO:0007669"/>
    <property type="project" value="InterPro"/>
</dbReference>
<accession>B1B1W3</accession>
<evidence type="ECO:0000259" key="17">
    <source>
        <dbReference type="Pfam" id="PF00361"/>
    </source>
</evidence>
<feature type="transmembrane region" description="Helical" evidence="16">
    <location>
        <begin position="144"/>
        <end position="162"/>
    </location>
</feature>
<feature type="transmembrane region" description="Helical" evidence="16">
    <location>
        <begin position="182"/>
        <end position="205"/>
    </location>
</feature>
<dbReference type="PANTHER" id="PTHR43507:SF20">
    <property type="entry name" value="NADH-UBIQUINONE OXIDOREDUCTASE CHAIN 4"/>
    <property type="match status" value="1"/>
</dbReference>
<dbReference type="GO" id="GO:0048039">
    <property type="term" value="F:ubiquinone binding"/>
    <property type="evidence" value="ECO:0007669"/>
    <property type="project" value="TreeGrafter"/>
</dbReference>
<sequence length="444" mass="50478">MLSVILFTCSLLLLFFVDFSLLLHLLFVGTFLLSFFFGNNLNLFYFFSMGKIFFDGMSLNLVMLSFWCGILMLLSSFLIFKKNFSSSLFCFSVIMLILTLMLSFFSKSLLLFYIWFEFSLIPTFFLIMKWGYRPERLQASMYMMLYTICASLPLLLSMVYFFSKDVSLNMSVMSYINISYLWVWGGFLVLAFFVKMPLYFFHLWLPKAHVEAPVAGSMILAGVLLKLGSYGLVRVTKMWYMLLYNFSELFMTVSLLGGVLTGMICVCQSDLKSLIAYSSIGHMGVVTAGVLSFSYVGVIGAIIMMIAHGICSSGMFFISSIYYQNSKSRSVLMNKGVMFSFPLLVMFSFLIFSCNMSAPPSINLGGELLLSMSVMSFSLYAGVPIGLMVFLAGVYSMYLYVLSSHGSMTKNFNTWLELKGYDIFCLCLHFFPIWILILNLKIFI</sequence>
<keyword evidence="13 16" id="KW-0496">Mitochondrion</keyword>
<reference evidence="19" key="1">
    <citation type="journal article" date="2008" name="Mol. Phylogenet. Evol.">
        <title>Complete nucleotide sequences of mitochondrial genomes of two solitary entoprocts, Loxocorone allax and Loxosomella aloxiata: Implications for lophotrochozoan phylogeny.</title>
        <authorList>
            <person name="Yokobori S."/>
            <person name="Iseto T."/>
            <person name="Asakawa S."/>
            <person name="Sasaki T."/>
            <person name="Shimizu N."/>
            <person name="Yamagishi A."/>
            <person name="Oshima T."/>
            <person name="Hirose E."/>
        </authorList>
    </citation>
    <scope>NUCLEOTIDE SEQUENCE</scope>
</reference>
<feature type="transmembrane region" description="Helical" evidence="16">
    <location>
        <begin position="423"/>
        <end position="443"/>
    </location>
</feature>
<evidence type="ECO:0000256" key="14">
    <source>
        <dbReference type="ARBA" id="ARBA00023136"/>
    </source>
</evidence>
<evidence type="ECO:0000256" key="10">
    <source>
        <dbReference type="ARBA" id="ARBA00022989"/>
    </source>
</evidence>
<dbReference type="AlphaFoldDB" id="B1B1W3"/>
<feature type="transmembrane region" description="Helical" evidence="16">
    <location>
        <begin position="87"/>
        <end position="106"/>
    </location>
</feature>
<dbReference type="EMBL" id="AB264799">
    <property type="protein sequence ID" value="BAG12578.1"/>
    <property type="molecule type" value="Genomic_DNA"/>
</dbReference>
<keyword evidence="12 16" id="KW-0830">Ubiquinone</keyword>
<feature type="transmembrane region" description="Helical" evidence="16">
    <location>
        <begin position="12"/>
        <end position="37"/>
    </location>
</feature>
<keyword evidence="7 16" id="KW-0812">Transmembrane</keyword>
<feature type="transmembrane region" description="Helical" evidence="16">
    <location>
        <begin position="336"/>
        <end position="358"/>
    </location>
</feature>
<keyword evidence="5 16" id="KW-0813">Transport</keyword>
<dbReference type="InterPro" id="IPR003918">
    <property type="entry name" value="NADH_UbQ_OxRdtase"/>
</dbReference>
<feature type="transmembrane region" description="Helical" evidence="16">
    <location>
        <begin position="239"/>
        <end position="267"/>
    </location>
</feature>
<evidence type="ECO:0000256" key="2">
    <source>
        <dbReference type="ARBA" id="ARBA00009025"/>
    </source>
</evidence>
<keyword evidence="9 16" id="KW-0249">Electron transport</keyword>
<comment type="function">
    <text evidence="16">Core subunit of the mitochondrial membrane respiratory chain NADH dehydrogenase (Complex I) which catalyzes electron transfer from NADH through the respiratory chain, using ubiquinone as an electron acceptor. Essential for the catalytic activity and assembly of complex I.</text>
</comment>
<feature type="domain" description="NADH:ubiquinone oxidoreductase chain 4 N-terminal" evidence="18">
    <location>
        <begin position="1"/>
        <end position="102"/>
    </location>
</feature>
<dbReference type="InterPro" id="IPR000260">
    <property type="entry name" value="NADH4_N"/>
</dbReference>
<keyword evidence="11 16" id="KW-0520">NAD</keyword>
<comment type="subcellular location">
    <subcellularLocation>
        <location evidence="1 16">Mitochondrion membrane</location>
        <topology evidence="1 16">Multi-pass membrane protein</topology>
    </subcellularLocation>
</comment>
<evidence type="ECO:0000256" key="7">
    <source>
        <dbReference type="ARBA" id="ARBA00022692"/>
    </source>
</evidence>
<evidence type="ECO:0000313" key="19">
    <source>
        <dbReference type="EMBL" id="BAG12578.1"/>
    </source>
</evidence>
<feature type="transmembrane region" description="Helical" evidence="16">
    <location>
        <begin position="112"/>
        <end position="132"/>
    </location>
</feature>
<protein>
    <recommendedName>
        <fullName evidence="4 16">NADH-ubiquinone oxidoreductase chain 4</fullName>
        <ecNumber evidence="3 16">7.1.1.2</ecNumber>
    </recommendedName>
</protein>
<dbReference type="Pfam" id="PF00361">
    <property type="entry name" value="Proton_antipo_M"/>
    <property type="match status" value="1"/>
</dbReference>
<dbReference type="EC" id="7.1.1.2" evidence="3 16"/>
<dbReference type="GO" id="GO:0031966">
    <property type="term" value="C:mitochondrial membrane"/>
    <property type="evidence" value="ECO:0007669"/>
    <property type="project" value="UniProtKB-SubCell"/>
</dbReference>
<keyword evidence="8" id="KW-1278">Translocase</keyword>
<evidence type="ECO:0000256" key="12">
    <source>
        <dbReference type="ARBA" id="ARBA00023075"/>
    </source>
</evidence>